<dbReference type="AlphaFoldDB" id="A0A6M5Z5X3"/>
<evidence type="ECO:0000313" key="3">
    <source>
        <dbReference type="Proteomes" id="UP000503447"/>
    </source>
</evidence>
<feature type="compositionally biased region" description="Basic and acidic residues" evidence="1">
    <location>
        <begin position="157"/>
        <end position="169"/>
    </location>
</feature>
<dbReference type="RefSeq" id="WP_171475832.1">
    <property type="nucleotide sequence ID" value="NZ_CP053452.2"/>
</dbReference>
<accession>A0A6M5Z5X3</accession>
<dbReference type="EMBL" id="CP053452">
    <property type="protein sequence ID" value="QJX01247.1"/>
    <property type="molecule type" value="Genomic_DNA"/>
</dbReference>
<evidence type="ECO:0000256" key="1">
    <source>
        <dbReference type="SAM" id="MobiDB-lite"/>
    </source>
</evidence>
<sequence>MTKTATRTQSANEVLAEAATVGLRMWPDGPRIQYRAPGPIGAALRERITANKAAILKRLAAWDETEALQLMFDADEAVAKAGVSGRDEQIQRAADRCMAAHETRHMANLREACAQIEHRARELATTLPSAPGNRSPMPHETLSANACGANDGPNGRRAVEDARARQEQC</sequence>
<feature type="region of interest" description="Disordered" evidence="1">
    <location>
        <begin position="127"/>
        <end position="169"/>
    </location>
</feature>
<reference evidence="3" key="1">
    <citation type="submission" date="2020-05" db="EMBL/GenBank/DDBJ databases">
        <title>Frigoriglobus tundricola gen. nov., sp. nov., a psychrotolerant cellulolytic planctomycete of the family Gemmataceae with two divergent copies of 16S rRNA gene.</title>
        <authorList>
            <person name="Kulichevskaya I.S."/>
            <person name="Ivanova A.A."/>
            <person name="Naumoff D.G."/>
            <person name="Beletsky A.V."/>
            <person name="Rijpstra W.I.C."/>
            <person name="Sinninghe Damste J.S."/>
            <person name="Mardanov A.V."/>
            <person name="Ravin N.V."/>
            <person name="Dedysh S.N."/>
        </authorList>
    </citation>
    <scope>NUCLEOTIDE SEQUENCE [LARGE SCALE GENOMIC DNA]</scope>
    <source>
        <strain evidence="3">PL17</strain>
    </source>
</reference>
<keyword evidence="3" id="KW-1185">Reference proteome</keyword>
<dbReference type="Proteomes" id="UP000503447">
    <property type="component" value="Chromosome"/>
</dbReference>
<evidence type="ECO:0000313" key="2">
    <source>
        <dbReference type="EMBL" id="QJX01247.1"/>
    </source>
</evidence>
<proteinExistence type="predicted"/>
<gene>
    <name evidence="2" type="ORF">FTUN_8886</name>
</gene>
<dbReference type="Gene3D" id="1.10.10.1830">
    <property type="entry name" value="Non-ribosomal peptide synthase, adenylation domain"/>
    <property type="match status" value="1"/>
</dbReference>
<dbReference type="InterPro" id="IPR044894">
    <property type="entry name" value="TubC_N_sf"/>
</dbReference>
<dbReference type="KEGG" id="ftj:FTUN_8886"/>
<protein>
    <submittedName>
        <fullName evidence="2">Uncharacterized protein</fullName>
    </submittedName>
</protein>
<name>A0A6M5Z5X3_9BACT</name>
<organism evidence="2 3">
    <name type="scientific">Frigoriglobus tundricola</name>
    <dbReference type="NCBI Taxonomy" id="2774151"/>
    <lineage>
        <taxon>Bacteria</taxon>
        <taxon>Pseudomonadati</taxon>
        <taxon>Planctomycetota</taxon>
        <taxon>Planctomycetia</taxon>
        <taxon>Gemmatales</taxon>
        <taxon>Gemmataceae</taxon>
        <taxon>Frigoriglobus</taxon>
    </lineage>
</organism>